<dbReference type="InterPro" id="IPR036388">
    <property type="entry name" value="WH-like_DNA-bd_sf"/>
</dbReference>
<dbReference type="RefSeq" id="WP_217351562.1">
    <property type="nucleotide sequence ID" value="NZ_AP025028.1"/>
</dbReference>
<dbReference type="SUPFAM" id="SSF46785">
    <property type="entry name" value="Winged helix' DNA-binding domain"/>
    <property type="match status" value="1"/>
</dbReference>
<dbReference type="EMBL" id="AP025028">
    <property type="protein sequence ID" value="BDA77846.1"/>
    <property type="molecule type" value="Genomic_DNA"/>
</dbReference>
<protein>
    <submittedName>
        <fullName evidence="2">MarR family transcriptional regulator</fullName>
    </submittedName>
</protein>
<proteinExistence type="predicted"/>
<dbReference type="InterPro" id="IPR036390">
    <property type="entry name" value="WH_DNA-bd_sf"/>
</dbReference>
<accession>A0ABN6KAQ9</accession>
<organism evidence="2 3">
    <name type="scientific">Leptospira kobayashii</name>
    <dbReference type="NCBI Taxonomy" id="1917830"/>
    <lineage>
        <taxon>Bacteria</taxon>
        <taxon>Pseudomonadati</taxon>
        <taxon>Spirochaetota</taxon>
        <taxon>Spirochaetia</taxon>
        <taxon>Leptospirales</taxon>
        <taxon>Leptospiraceae</taxon>
        <taxon>Leptospira</taxon>
    </lineage>
</organism>
<dbReference type="InterPro" id="IPR000835">
    <property type="entry name" value="HTH_MarR-typ"/>
</dbReference>
<dbReference type="InterPro" id="IPR039422">
    <property type="entry name" value="MarR/SlyA-like"/>
</dbReference>
<sequence length="190" mass="21592">MSKRNDIDSQNHFLFPVCAVILFDNVLSKWKLIVVSKISSSGKVFSEIILEVFRINRLLLDFGDRITEPVGLSSSRWQVLGVVEHGPAPVPQIARMMGLTRQAVQQTANSLEEEGMIHFTDNPHHIRAKLLNITPKGRKALDYVQSKQKDWANRISEKHSLSQLQTLHKELLAVKESLEEDVLDISERES</sequence>
<evidence type="ECO:0000313" key="3">
    <source>
        <dbReference type="Proteomes" id="UP000245263"/>
    </source>
</evidence>
<feature type="domain" description="HTH marR-type" evidence="1">
    <location>
        <begin position="45"/>
        <end position="173"/>
    </location>
</feature>
<dbReference type="Gene3D" id="1.10.10.10">
    <property type="entry name" value="Winged helix-like DNA-binding domain superfamily/Winged helix DNA-binding domain"/>
    <property type="match status" value="1"/>
</dbReference>
<evidence type="ECO:0000313" key="2">
    <source>
        <dbReference type="EMBL" id="BDA77846.1"/>
    </source>
</evidence>
<dbReference type="SMART" id="SM00347">
    <property type="entry name" value="HTH_MARR"/>
    <property type="match status" value="1"/>
</dbReference>
<name>A0ABN6KAQ9_9LEPT</name>
<dbReference type="Pfam" id="PF12802">
    <property type="entry name" value="MarR_2"/>
    <property type="match status" value="1"/>
</dbReference>
<gene>
    <name evidence="2" type="ORF">LPTSP3_g07760</name>
</gene>
<dbReference type="PROSITE" id="PS50995">
    <property type="entry name" value="HTH_MARR_2"/>
    <property type="match status" value="1"/>
</dbReference>
<reference evidence="2 3" key="1">
    <citation type="submission" date="2021-08" db="EMBL/GenBank/DDBJ databases">
        <title>Complete genome sequence of Leptospira kobayashii strain E30.</title>
        <authorList>
            <person name="Nakao R."/>
            <person name="Nakamura S."/>
            <person name="Masuzawa T."/>
            <person name="Koizumi N."/>
        </authorList>
    </citation>
    <scope>NUCLEOTIDE SEQUENCE [LARGE SCALE GENOMIC DNA]</scope>
    <source>
        <strain evidence="2 3">E30</strain>
    </source>
</reference>
<evidence type="ECO:0000259" key="1">
    <source>
        <dbReference type="PROSITE" id="PS50995"/>
    </source>
</evidence>
<dbReference type="PANTHER" id="PTHR33164">
    <property type="entry name" value="TRANSCRIPTIONAL REGULATOR, MARR FAMILY"/>
    <property type="match status" value="1"/>
</dbReference>
<dbReference type="Proteomes" id="UP000245263">
    <property type="component" value="Chromosome 1"/>
</dbReference>
<keyword evidence="3" id="KW-1185">Reference proteome</keyword>
<dbReference type="PANTHER" id="PTHR33164:SF43">
    <property type="entry name" value="HTH-TYPE TRANSCRIPTIONAL REPRESSOR YETL"/>
    <property type="match status" value="1"/>
</dbReference>